<proteinExistence type="predicted"/>
<dbReference type="EMBL" id="LFZN01000030">
    <property type="protein sequence ID" value="KXT03443.1"/>
    <property type="molecule type" value="Genomic_DNA"/>
</dbReference>
<dbReference type="OrthoDB" id="3648703at2759"/>
<evidence type="ECO:0000313" key="3">
    <source>
        <dbReference type="Proteomes" id="UP000070133"/>
    </source>
</evidence>
<name>A0A139HLZ7_9PEZI</name>
<gene>
    <name evidence="2" type="ORF">AC578_1659</name>
</gene>
<sequence length="309" mass="35108">MQVTIDKIFRQGIVATKNITRLHLSLNQFRGEDRTRDTSLLKQVSKRLTLAETTVFGAVCRAAIRKAFEIAAKSPLPSPSISSPGSSPVTMPAPFWFDQMSQNKREYNEEYYDHRVELARSKPEQHFQWCRMELQDLFYCIPGKLIIISPPHGNDTGRVTSEDCYRDNVKTEKRRYEHFANYEKDPKTLLKEATYRSMRYRQTQTKTNSKKLVERKKGWKVALPKVLQEQLAKTVSATPEEHVSNASEAGAEHATFDHVQEGSDTKGARENGADLQTDTSGWNTDDAEQLAHEGQGQGWVQDGKGTDMP</sequence>
<dbReference type="Proteomes" id="UP000070133">
    <property type="component" value="Unassembled WGS sequence"/>
</dbReference>
<organism evidence="2 3">
    <name type="scientific">Pseudocercospora eumusae</name>
    <dbReference type="NCBI Taxonomy" id="321146"/>
    <lineage>
        <taxon>Eukaryota</taxon>
        <taxon>Fungi</taxon>
        <taxon>Dikarya</taxon>
        <taxon>Ascomycota</taxon>
        <taxon>Pezizomycotina</taxon>
        <taxon>Dothideomycetes</taxon>
        <taxon>Dothideomycetidae</taxon>
        <taxon>Mycosphaerellales</taxon>
        <taxon>Mycosphaerellaceae</taxon>
        <taxon>Pseudocercospora</taxon>
    </lineage>
</organism>
<evidence type="ECO:0000256" key="1">
    <source>
        <dbReference type="SAM" id="MobiDB-lite"/>
    </source>
</evidence>
<accession>A0A139HLZ7</accession>
<reference evidence="2 3" key="1">
    <citation type="submission" date="2015-07" db="EMBL/GenBank/DDBJ databases">
        <title>Comparative genomics of the Sigatoka disease complex on banana suggests a link between parallel evolutionary changes in Pseudocercospora fijiensis and Pseudocercospora eumusae and increased virulence on the banana host.</title>
        <authorList>
            <person name="Chang T.-C."/>
            <person name="Salvucci A."/>
            <person name="Crous P.W."/>
            <person name="Stergiopoulos I."/>
        </authorList>
    </citation>
    <scope>NUCLEOTIDE SEQUENCE [LARGE SCALE GENOMIC DNA]</scope>
    <source>
        <strain evidence="2 3">CBS 114824</strain>
    </source>
</reference>
<feature type="compositionally biased region" description="Polar residues" evidence="1">
    <location>
        <begin position="274"/>
        <end position="283"/>
    </location>
</feature>
<evidence type="ECO:0000313" key="2">
    <source>
        <dbReference type="EMBL" id="KXT03443.1"/>
    </source>
</evidence>
<feature type="compositionally biased region" description="Basic and acidic residues" evidence="1">
    <location>
        <begin position="250"/>
        <end position="272"/>
    </location>
</feature>
<dbReference type="AlphaFoldDB" id="A0A139HLZ7"/>
<feature type="region of interest" description="Disordered" evidence="1">
    <location>
        <begin position="233"/>
        <end position="309"/>
    </location>
</feature>
<comment type="caution">
    <text evidence="2">The sequence shown here is derived from an EMBL/GenBank/DDBJ whole genome shotgun (WGS) entry which is preliminary data.</text>
</comment>
<keyword evidence="3" id="KW-1185">Reference proteome</keyword>
<protein>
    <submittedName>
        <fullName evidence="2">Uncharacterized protein</fullName>
    </submittedName>
</protein>